<organism evidence="2 3">
    <name type="scientific">Lysobacter enzymogenes</name>
    <dbReference type="NCBI Taxonomy" id="69"/>
    <lineage>
        <taxon>Bacteria</taxon>
        <taxon>Pseudomonadati</taxon>
        <taxon>Pseudomonadota</taxon>
        <taxon>Gammaproteobacteria</taxon>
        <taxon>Lysobacterales</taxon>
        <taxon>Lysobacteraceae</taxon>
        <taxon>Lysobacter</taxon>
    </lineage>
</organism>
<dbReference type="EMBL" id="CP013140">
    <property type="protein sequence ID" value="ALN60026.1"/>
    <property type="molecule type" value="Genomic_DNA"/>
</dbReference>
<gene>
    <name evidence="2" type="ORF">GLE_4685</name>
</gene>
<sequence length="50" mass="5388">MGEGAAARRCACPHSGPLPQAGEGARQRVNLYRSKFILTESVSVHRPDLP</sequence>
<name>A0A0S2DN72_LYSEN</name>
<dbReference type="Proteomes" id="UP000061569">
    <property type="component" value="Chromosome"/>
</dbReference>
<proteinExistence type="predicted"/>
<evidence type="ECO:0000256" key="1">
    <source>
        <dbReference type="SAM" id="MobiDB-lite"/>
    </source>
</evidence>
<protein>
    <submittedName>
        <fullName evidence="2">Uncharacterized protein</fullName>
    </submittedName>
</protein>
<evidence type="ECO:0000313" key="2">
    <source>
        <dbReference type="EMBL" id="ALN60026.1"/>
    </source>
</evidence>
<feature type="region of interest" description="Disordered" evidence="1">
    <location>
        <begin position="1"/>
        <end position="23"/>
    </location>
</feature>
<reference evidence="2 3" key="1">
    <citation type="submission" date="2015-11" db="EMBL/GenBank/DDBJ databases">
        <title>Genome sequences of Lysobacter enzymogenes strain C3 and Lysobacter antibioticus ATCC 29479.</title>
        <authorList>
            <person name="Kobayashi D.Y."/>
        </authorList>
    </citation>
    <scope>NUCLEOTIDE SEQUENCE [LARGE SCALE GENOMIC DNA]</scope>
    <source>
        <strain evidence="2 3">C3</strain>
    </source>
</reference>
<accession>A0A0S2DN72</accession>
<dbReference type="STRING" id="69.GLE_4685"/>
<evidence type="ECO:0000313" key="3">
    <source>
        <dbReference type="Proteomes" id="UP000061569"/>
    </source>
</evidence>
<dbReference type="KEGG" id="lez:GLE_4685"/>
<dbReference type="AlphaFoldDB" id="A0A0S2DN72"/>
<dbReference type="PATRIC" id="fig|69.6.peg.4620"/>